<organism evidence="1 2">
    <name type="scientific">Phanerochaete sordida</name>
    <dbReference type="NCBI Taxonomy" id="48140"/>
    <lineage>
        <taxon>Eukaryota</taxon>
        <taxon>Fungi</taxon>
        <taxon>Dikarya</taxon>
        <taxon>Basidiomycota</taxon>
        <taxon>Agaricomycotina</taxon>
        <taxon>Agaricomycetes</taxon>
        <taxon>Polyporales</taxon>
        <taxon>Phanerochaetaceae</taxon>
        <taxon>Phanerochaete</taxon>
    </lineage>
</organism>
<evidence type="ECO:0000313" key="1">
    <source>
        <dbReference type="EMBL" id="GJE93043.1"/>
    </source>
</evidence>
<comment type="caution">
    <text evidence="1">The sequence shown here is derived from an EMBL/GenBank/DDBJ whole genome shotgun (WGS) entry which is preliminary data.</text>
</comment>
<sequence length="62" mass="7245">MRHPSDRHLECRTRCVGRAPEDESLSMHVVTRFKLQAFRHGPWLATRTDRSLAVIILLLHII</sequence>
<name>A0A9P3LFU0_9APHY</name>
<dbReference type="EMBL" id="BPQB01000030">
    <property type="protein sequence ID" value="GJE93043.1"/>
    <property type="molecule type" value="Genomic_DNA"/>
</dbReference>
<gene>
    <name evidence="1" type="ORF">PsYK624_092020</name>
</gene>
<dbReference type="AlphaFoldDB" id="A0A9P3LFU0"/>
<reference evidence="1 2" key="1">
    <citation type="submission" date="2021-08" db="EMBL/GenBank/DDBJ databases">
        <title>Draft Genome Sequence of Phanerochaete sordida strain YK-624.</title>
        <authorList>
            <person name="Mori T."/>
            <person name="Dohra H."/>
            <person name="Suzuki T."/>
            <person name="Kawagishi H."/>
            <person name="Hirai H."/>
        </authorList>
    </citation>
    <scope>NUCLEOTIDE SEQUENCE [LARGE SCALE GENOMIC DNA]</scope>
    <source>
        <strain evidence="1 2">YK-624</strain>
    </source>
</reference>
<dbReference type="Proteomes" id="UP000703269">
    <property type="component" value="Unassembled WGS sequence"/>
</dbReference>
<proteinExistence type="predicted"/>
<evidence type="ECO:0000313" key="2">
    <source>
        <dbReference type="Proteomes" id="UP000703269"/>
    </source>
</evidence>
<keyword evidence="2" id="KW-1185">Reference proteome</keyword>
<protein>
    <submittedName>
        <fullName evidence="1">Uncharacterized protein</fullName>
    </submittedName>
</protein>
<accession>A0A9P3LFU0</accession>